<gene>
    <name evidence="5" type="ORF">MNOR_LOCUS6800</name>
</gene>
<feature type="disulfide bond" evidence="2">
    <location>
        <begin position="124"/>
        <end position="141"/>
    </location>
</feature>
<feature type="non-terminal residue" evidence="5">
    <location>
        <position position="1"/>
    </location>
</feature>
<evidence type="ECO:0000256" key="1">
    <source>
        <dbReference type="ARBA" id="ARBA00023157"/>
    </source>
</evidence>
<feature type="domain" description="CUB" evidence="4">
    <location>
        <begin position="191"/>
        <end position="300"/>
    </location>
</feature>
<feature type="compositionally biased region" description="Low complexity" evidence="3">
    <location>
        <begin position="437"/>
        <end position="453"/>
    </location>
</feature>
<reference evidence="5 6" key="1">
    <citation type="submission" date="2024-05" db="EMBL/GenBank/DDBJ databases">
        <authorList>
            <person name="Wallberg A."/>
        </authorList>
    </citation>
    <scope>NUCLEOTIDE SEQUENCE [LARGE SCALE GENOMIC DNA]</scope>
</reference>
<dbReference type="CDD" id="cd00041">
    <property type="entry name" value="CUB"/>
    <property type="match status" value="3"/>
</dbReference>
<feature type="compositionally biased region" description="Low complexity" evidence="3">
    <location>
        <begin position="332"/>
        <end position="350"/>
    </location>
</feature>
<organism evidence="5 6">
    <name type="scientific">Meganyctiphanes norvegica</name>
    <name type="common">Northern krill</name>
    <name type="synonym">Thysanopoda norvegica</name>
    <dbReference type="NCBI Taxonomy" id="48144"/>
    <lineage>
        <taxon>Eukaryota</taxon>
        <taxon>Metazoa</taxon>
        <taxon>Ecdysozoa</taxon>
        <taxon>Arthropoda</taxon>
        <taxon>Crustacea</taxon>
        <taxon>Multicrustacea</taxon>
        <taxon>Malacostraca</taxon>
        <taxon>Eumalacostraca</taxon>
        <taxon>Eucarida</taxon>
        <taxon>Euphausiacea</taxon>
        <taxon>Euphausiidae</taxon>
        <taxon>Meganyctiphanes</taxon>
    </lineage>
</organism>
<dbReference type="SUPFAM" id="SSF49854">
    <property type="entry name" value="Spermadhesin, CUB domain"/>
    <property type="match status" value="3"/>
</dbReference>
<dbReference type="SMART" id="SM00042">
    <property type="entry name" value="CUB"/>
    <property type="match status" value="3"/>
</dbReference>
<dbReference type="GO" id="GO:0004252">
    <property type="term" value="F:serine-type endopeptidase activity"/>
    <property type="evidence" value="ECO:0007669"/>
    <property type="project" value="TreeGrafter"/>
</dbReference>
<dbReference type="PANTHER" id="PTHR24255">
    <property type="entry name" value="COMPLEMENT COMPONENT 1, S SUBCOMPONENT-RELATED"/>
    <property type="match status" value="1"/>
</dbReference>
<comment type="caution">
    <text evidence="2">Lacks conserved residue(s) required for the propagation of feature annotation.</text>
</comment>
<keyword evidence="1 2" id="KW-1015">Disulfide bond</keyword>
<comment type="caution">
    <text evidence="5">The sequence shown here is derived from an EMBL/GenBank/DDBJ whole genome shotgun (WGS) entry which is preliminary data.</text>
</comment>
<dbReference type="PROSITE" id="PS01180">
    <property type="entry name" value="CUB"/>
    <property type="match status" value="3"/>
</dbReference>
<evidence type="ECO:0000313" key="6">
    <source>
        <dbReference type="Proteomes" id="UP001497623"/>
    </source>
</evidence>
<dbReference type="Proteomes" id="UP001497623">
    <property type="component" value="Unassembled WGS sequence"/>
</dbReference>
<dbReference type="PANTHER" id="PTHR24255:SF31">
    <property type="entry name" value="CUBILIN-LIKE PROTEIN"/>
    <property type="match status" value="1"/>
</dbReference>
<feature type="domain" description="CUB" evidence="4">
    <location>
        <begin position="575"/>
        <end position="687"/>
    </location>
</feature>
<feature type="compositionally biased region" description="Low complexity" evidence="3">
    <location>
        <begin position="420"/>
        <end position="429"/>
    </location>
</feature>
<evidence type="ECO:0000259" key="4">
    <source>
        <dbReference type="PROSITE" id="PS01180"/>
    </source>
</evidence>
<dbReference type="Gene3D" id="2.60.120.290">
    <property type="entry name" value="Spermadhesin, CUB domain"/>
    <property type="match status" value="3"/>
</dbReference>
<dbReference type="InterPro" id="IPR035914">
    <property type="entry name" value="Sperma_CUB_dom_sf"/>
</dbReference>
<evidence type="ECO:0000256" key="2">
    <source>
        <dbReference type="PROSITE-ProRule" id="PRU00059"/>
    </source>
</evidence>
<feature type="compositionally biased region" description="Pro residues" evidence="3">
    <location>
        <begin position="314"/>
        <end position="331"/>
    </location>
</feature>
<dbReference type="InterPro" id="IPR000859">
    <property type="entry name" value="CUB_dom"/>
</dbReference>
<feature type="region of interest" description="Disordered" evidence="3">
    <location>
        <begin position="313"/>
        <end position="355"/>
    </location>
</feature>
<evidence type="ECO:0000313" key="5">
    <source>
        <dbReference type="EMBL" id="CAL4067917.1"/>
    </source>
</evidence>
<proteinExistence type="predicted"/>
<dbReference type="GO" id="GO:0005615">
    <property type="term" value="C:extracellular space"/>
    <property type="evidence" value="ECO:0007669"/>
    <property type="project" value="TreeGrafter"/>
</dbReference>
<name>A0AAV2PZW1_MEGNR</name>
<accession>A0AAV2PZW1</accession>
<dbReference type="AlphaFoldDB" id="A0AAV2PZW1"/>
<keyword evidence="6" id="KW-1185">Reference proteome</keyword>
<sequence length="767" mass="85314">DYLELAGTSYCGTFANRILMFEFTTQNFLINFHSNGDALTGKGFRLDVRQIEDGCPIGPIQPPVPPGLCDVSTQQQGFTLLSPSYPVAYPVNTDCLTQVIKASQDVRSLQLELVDFDLESSSGCQADYLEVEGADRNERLCGILSGQSRTYQFVGDSINLRFHTDADAIGGRGYRIKVGQLTSTSPIPGNCGGYITGEKANVVSPSYPSLYPGNSNCVYQVTKISTDVCYLAVKILDFDLENSYGCQQDYLQVGQQELLCGKRRSGETRHYHFTENTLALTFHSDSGRSGRGFSIEVIQQECGHFHPNYGKYPPSRPTYPPSSPTYPPSKPTYPSTQTTYPSYKPTKPSYHSTKPTYPSIFRPVKPILKPWFKHWWKFVPFSPAEHRHNHQYNNSPSKFYAKPSHSYGAPSNSYSAPSNSYGAPSSYYGPPEPSYKPPSNHYGAPSSSYGPPSQKYVTPSSSYSPPGNTYGPPDTLYGPPKSDNDLYFHPISVTTASPLFVTSEFPKPFSPSPKLPEPLSVDQSNIDVSKNREILRNSANSTSDPSIKDIEIIYENRGQRENTFNPSGVKKKKECIQYYDSEAFTLQSPGYPGPYYIDMSCKYIIRRQSSEWCEVVLQVDLFDVEETNACVEAHLTLNGRRYCGTVTNSSSEPSVIPFNANASEIVLEFHAGRFHSGAGFSIRGKQKKCFSATGTLPSINHNGSPFREPLHNTRDWEVLHMVGVQEPRQLLIQVPDGSVAYPWVGPGGREDHNQKKKSDLKNIFKFS</sequence>
<feature type="region of interest" description="Disordered" evidence="3">
    <location>
        <begin position="420"/>
        <end position="479"/>
    </location>
</feature>
<feature type="compositionally biased region" description="Polar residues" evidence="3">
    <location>
        <begin position="455"/>
        <end position="467"/>
    </location>
</feature>
<protein>
    <recommendedName>
        <fullName evidence="4">CUB domain-containing protein</fullName>
    </recommendedName>
</protein>
<feature type="domain" description="CUB" evidence="4">
    <location>
        <begin position="69"/>
        <end position="181"/>
    </location>
</feature>
<dbReference type="Pfam" id="PF00431">
    <property type="entry name" value="CUB"/>
    <property type="match status" value="3"/>
</dbReference>
<evidence type="ECO:0000256" key="3">
    <source>
        <dbReference type="SAM" id="MobiDB-lite"/>
    </source>
</evidence>
<dbReference type="EMBL" id="CAXKWB010002875">
    <property type="protein sequence ID" value="CAL4067917.1"/>
    <property type="molecule type" value="Genomic_DNA"/>
</dbReference>